<dbReference type="PANTHER" id="PTHR46401:SF2">
    <property type="entry name" value="GLYCOSYLTRANSFERASE WBBK-RELATED"/>
    <property type="match status" value="1"/>
</dbReference>
<feature type="domain" description="Glycosyl transferase family 1" evidence="3">
    <location>
        <begin position="351"/>
        <end position="500"/>
    </location>
</feature>
<gene>
    <name evidence="4" type="ORF">BBD42_01930</name>
</gene>
<reference evidence="4" key="1">
    <citation type="submission" date="2016-08" db="EMBL/GenBank/DDBJ databases">
        <title>Complete Genome Seqeunce of Paenibacillus sp. BIHB 4019 from tea rhizoplane.</title>
        <authorList>
            <person name="Thakur R."/>
            <person name="Swarnkar M.K."/>
            <person name="Gulati A."/>
        </authorList>
    </citation>
    <scope>NUCLEOTIDE SEQUENCE [LARGE SCALE GENOMIC DNA]</scope>
    <source>
        <strain evidence="4">BIHB4019</strain>
    </source>
</reference>
<accession>A0A1B2DCD4</accession>
<dbReference type="GO" id="GO:0016757">
    <property type="term" value="F:glycosyltransferase activity"/>
    <property type="evidence" value="ECO:0007669"/>
    <property type="project" value="InterPro"/>
</dbReference>
<sequence>MKKLGVFLGFQPGSNLSTEGIGRLLAFILKEQKSNNFGIVLFCPEWLVGSVKSLLKDNKVPLEKCEIVSTQSIPIGVKIKNYLINRRTGTKKISPFKRILLKLKQSVYEVLEKLFVEFMSTSSWLLLFSKSILYLLIGLIMSPIILSFLVIFFLYKSVSLIAKKGLRRVKNISFVHSLFENADSFSGKMRGRFYHIVLDNELNRIVKLINSRKEVKVCFIPSMAWPQVKSIQCSKVLAAPDILFYDFPTQYSDTITAHKRIRKSIDSADHLICYSNHVKYGHLIDKCGVDESKVTVIKHANINMREHLKLSVSVSKYLTDVQNAKLIINSYIQSKYSPNNVWFNSNISQIDYVIYSSQARPHKNIFNLIKAIKIINMEKYKNIKLIVTGDISNLEYMQDYIKENHLENDIFVMGGLSSEVLAAFNKMAVCAVNPTLFEGGFPFTFSEAYSVGTPSVMSSIPVVEAEIESIELRDLMLFDPYNPYSMAQKIEYAMEHKDELYKAQAGLYEKFAQRDWKLVVGEYNAVFEKFMS</sequence>
<dbReference type="RefSeq" id="WP_172455360.1">
    <property type="nucleotide sequence ID" value="NZ_CP016808.1"/>
</dbReference>
<keyword evidence="2" id="KW-0812">Transmembrane</keyword>
<dbReference type="InterPro" id="IPR001296">
    <property type="entry name" value="Glyco_trans_1"/>
</dbReference>
<organism evidence="4">
    <name type="scientific">Paenibacillus sp. BIHB 4019</name>
    <dbReference type="NCBI Taxonomy" id="1870819"/>
    <lineage>
        <taxon>Bacteria</taxon>
        <taxon>Bacillati</taxon>
        <taxon>Bacillota</taxon>
        <taxon>Bacilli</taxon>
        <taxon>Bacillales</taxon>
        <taxon>Paenibacillaceae</taxon>
        <taxon>Paenibacillus</taxon>
    </lineage>
</organism>
<dbReference type="SUPFAM" id="SSF53756">
    <property type="entry name" value="UDP-Glycosyltransferase/glycogen phosphorylase"/>
    <property type="match status" value="1"/>
</dbReference>
<evidence type="ECO:0000313" key="4">
    <source>
        <dbReference type="EMBL" id="ANY65366.1"/>
    </source>
</evidence>
<dbReference type="EMBL" id="CP016808">
    <property type="protein sequence ID" value="ANY65366.1"/>
    <property type="molecule type" value="Genomic_DNA"/>
</dbReference>
<protein>
    <recommendedName>
        <fullName evidence="3">Glycosyl transferase family 1 domain-containing protein</fullName>
    </recommendedName>
</protein>
<evidence type="ECO:0000259" key="3">
    <source>
        <dbReference type="Pfam" id="PF00534"/>
    </source>
</evidence>
<feature type="transmembrane region" description="Helical" evidence="2">
    <location>
        <begin position="132"/>
        <end position="155"/>
    </location>
</feature>
<keyword evidence="1" id="KW-0808">Transferase</keyword>
<dbReference type="AlphaFoldDB" id="A0A1B2DCD4"/>
<dbReference type="Pfam" id="PF00534">
    <property type="entry name" value="Glycos_transf_1"/>
    <property type="match status" value="1"/>
</dbReference>
<evidence type="ECO:0000256" key="2">
    <source>
        <dbReference type="SAM" id="Phobius"/>
    </source>
</evidence>
<name>A0A1B2DCD4_9BACL</name>
<dbReference type="PANTHER" id="PTHR46401">
    <property type="entry name" value="GLYCOSYLTRANSFERASE WBBK-RELATED"/>
    <property type="match status" value="1"/>
</dbReference>
<dbReference type="Gene3D" id="3.40.50.2000">
    <property type="entry name" value="Glycogen Phosphorylase B"/>
    <property type="match status" value="1"/>
</dbReference>
<evidence type="ECO:0000256" key="1">
    <source>
        <dbReference type="ARBA" id="ARBA00022679"/>
    </source>
</evidence>
<keyword evidence="2" id="KW-1133">Transmembrane helix</keyword>
<keyword evidence="2" id="KW-0472">Membrane</keyword>
<proteinExistence type="predicted"/>